<dbReference type="GO" id="GO:0005737">
    <property type="term" value="C:cytoplasm"/>
    <property type="evidence" value="ECO:0007669"/>
    <property type="project" value="TreeGrafter"/>
</dbReference>
<dbReference type="Proteomes" id="UP000472335">
    <property type="component" value="Unassembled WGS sequence"/>
</dbReference>
<comment type="caution">
    <text evidence="5">The sequence shown here is derived from an EMBL/GenBank/DDBJ whole genome shotgun (WGS) entry which is preliminary data.</text>
</comment>
<organism evidence="5 6">
    <name type="scientific">Streptomyces scabichelini</name>
    <dbReference type="NCBI Taxonomy" id="2711217"/>
    <lineage>
        <taxon>Bacteria</taxon>
        <taxon>Bacillati</taxon>
        <taxon>Actinomycetota</taxon>
        <taxon>Actinomycetes</taxon>
        <taxon>Kitasatosporales</taxon>
        <taxon>Streptomycetaceae</taxon>
        <taxon>Streptomyces</taxon>
    </lineage>
</organism>
<dbReference type="AlphaFoldDB" id="A0A6G4UWK2"/>
<dbReference type="InterPro" id="IPR036388">
    <property type="entry name" value="WH-like_DNA-bd_sf"/>
</dbReference>
<evidence type="ECO:0000259" key="4">
    <source>
        <dbReference type="PROSITE" id="PS50043"/>
    </source>
</evidence>
<dbReference type="InterPro" id="IPR041664">
    <property type="entry name" value="AAA_16"/>
</dbReference>
<dbReference type="PROSITE" id="PS00622">
    <property type="entry name" value="HTH_LUXR_1"/>
    <property type="match status" value="1"/>
</dbReference>
<dbReference type="InterPro" id="IPR000792">
    <property type="entry name" value="Tscrpt_reg_LuxR_C"/>
</dbReference>
<dbReference type="PROSITE" id="PS50043">
    <property type="entry name" value="HTH_LUXR_2"/>
    <property type="match status" value="1"/>
</dbReference>
<reference evidence="5 6" key="1">
    <citation type="submission" date="2020-02" db="EMBL/GenBank/DDBJ databases">
        <title>Whole-genome analyses of novel actinobacteria.</title>
        <authorList>
            <person name="Sahin N."/>
            <person name="Gencbay T."/>
        </authorList>
    </citation>
    <scope>NUCLEOTIDE SEQUENCE [LARGE SCALE GENOMIC DNA]</scope>
    <source>
        <strain evidence="5 6">HC44</strain>
    </source>
</reference>
<evidence type="ECO:0000313" key="6">
    <source>
        <dbReference type="Proteomes" id="UP000472335"/>
    </source>
</evidence>
<dbReference type="Gene3D" id="1.10.10.10">
    <property type="entry name" value="Winged helix-like DNA-binding domain superfamily/Winged helix DNA-binding domain"/>
    <property type="match status" value="1"/>
</dbReference>
<dbReference type="GO" id="GO:0006355">
    <property type="term" value="P:regulation of DNA-templated transcription"/>
    <property type="evidence" value="ECO:0007669"/>
    <property type="project" value="InterPro"/>
</dbReference>
<accession>A0A6G4UWK2</accession>
<evidence type="ECO:0000256" key="3">
    <source>
        <dbReference type="SAM" id="Coils"/>
    </source>
</evidence>
<feature type="coiled-coil region" evidence="3">
    <location>
        <begin position="654"/>
        <end position="681"/>
    </location>
</feature>
<dbReference type="PANTHER" id="PTHR16305">
    <property type="entry name" value="TESTICULAR SOLUBLE ADENYLYL CYCLASE"/>
    <property type="match status" value="1"/>
</dbReference>
<name>A0A6G4UWK2_9ACTN</name>
<evidence type="ECO:0000256" key="1">
    <source>
        <dbReference type="ARBA" id="ARBA00022741"/>
    </source>
</evidence>
<dbReference type="InterPro" id="IPR016032">
    <property type="entry name" value="Sig_transdc_resp-reg_C-effctor"/>
</dbReference>
<dbReference type="PRINTS" id="PR00038">
    <property type="entry name" value="HTHLUXR"/>
</dbReference>
<dbReference type="RefSeq" id="WP_165254051.1">
    <property type="nucleotide sequence ID" value="NZ_JAAKZY010000001.1"/>
</dbReference>
<dbReference type="CDD" id="cd06170">
    <property type="entry name" value="LuxR_C_like"/>
    <property type="match status" value="1"/>
</dbReference>
<dbReference type="PANTHER" id="PTHR16305:SF35">
    <property type="entry name" value="TRANSCRIPTIONAL ACTIVATOR DOMAIN"/>
    <property type="match status" value="1"/>
</dbReference>
<keyword evidence="2" id="KW-0067">ATP-binding</keyword>
<dbReference type="Gene3D" id="3.40.50.300">
    <property type="entry name" value="P-loop containing nucleotide triphosphate hydrolases"/>
    <property type="match status" value="1"/>
</dbReference>
<dbReference type="SMART" id="SM00421">
    <property type="entry name" value="HTH_LUXR"/>
    <property type="match status" value="1"/>
</dbReference>
<dbReference type="GO" id="GO:0003677">
    <property type="term" value="F:DNA binding"/>
    <property type="evidence" value="ECO:0007669"/>
    <property type="project" value="InterPro"/>
</dbReference>
<dbReference type="SUPFAM" id="SSF52540">
    <property type="entry name" value="P-loop containing nucleoside triphosphate hydrolases"/>
    <property type="match status" value="1"/>
</dbReference>
<dbReference type="GO" id="GO:0004016">
    <property type="term" value="F:adenylate cyclase activity"/>
    <property type="evidence" value="ECO:0007669"/>
    <property type="project" value="TreeGrafter"/>
</dbReference>
<dbReference type="GO" id="GO:0005524">
    <property type="term" value="F:ATP binding"/>
    <property type="evidence" value="ECO:0007669"/>
    <property type="project" value="UniProtKB-KW"/>
</dbReference>
<evidence type="ECO:0000313" key="5">
    <source>
        <dbReference type="EMBL" id="NGO06131.1"/>
    </source>
</evidence>
<gene>
    <name evidence="5" type="ORF">G5C60_00170</name>
</gene>
<keyword evidence="3" id="KW-0175">Coiled coil</keyword>
<sequence>MHATSSSVPEHLYGREAEVEALERLLADVRAGRGGSCVVYGEPGVGKTALLEHILVGPAGRVPGARTLRADGVEFEMELAYAALHQLCMPLLDGLGRLPEPQRTALEVAFGRSQGRAPERLGVALAVLGLLSEAAGDGPLVCVVDDAQWLDRASAQALAFVARRIEDEPIAMVFASREHGGEPGGSPVLDGLPELHLTGLADEPSRALLASRVHVPLDDRVRERILAEADGNPLALLELPRGMGPAQLAGGFGLPTPAPLSSRIERSFREREAQLPAHTRLLLLLAAAEPLGDAGRLWRAADLLAVDPAAGAPAEAAGLIELGGRARFRHPLVRSAVYLAASPADRRRAHQALAEATDPAADPDHRAWHRAQAAARPDDEVAAELVRSADRAQARGGAAAGAAFLERAAALTADPALRAGRLLAAAGASLEAGALDAALRMIADAEAGPLDDRLGARADLLRGRAEYFLSGGDEAVRFLVRAAERIAPFEPRTAREYLLDALQAALVSGRAGKGMALAVAAARTAPPPPGPPTTTDELLDALLGCLDGDPGSVPVLRRLLADADDAMWTKRLTLAAMLAVVVWDTSLSKRILTRQVEQARTEGSLTTLTVSLALLSAAAIHDGDMAAAVSMMSEEETLAGLTGAAPHRNTRLHLAALRDAKRDATALIEQTRKAAHTLEKNLLIVFADWASAVLHNGLGDYPTALAAAERAGADGDLPVAGFALLELVEAAVRCGDRERATAAFRTLDTQTTAAGTDFALGVRSYTAALLEEDGATAESHYRAAVGHLTDSGVGTFLARAHLVYGEWLRREGRRREARRELRLAFEKLSAMGAGAFADRARAELRATGERARRVIPDSAALTDHLTAHELTIARLAATGTTSREIAARLFLSPRTIDAHLRNIFKKLGITSRRQLAAVLPP</sequence>
<dbReference type="Pfam" id="PF00196">
    <property type="entry name" value="GerE"/>
    <property type="match status" value="1"/>
</dbReference>
<dbReference type="Pfam" id="PF13191">
    <property type="entry name" value="AAA_16"/>
    <property type="match status" value="1"/>
</dbReference>
<protein>
    <submittedName>
        <fullName evidence="5">Helix-turn-helix domain-containing protein</fullName>
    </submittedName>
</protein>
<dbReference type="InterPro" id="IPR027417">
    <property type="entry name" value="P-loop_NTPase"/>
</dbReference>
<keyword evidence="1" id="KW-0547">Nucleotide-binding</keyword>
<evidence type="ECO:0000256" key="2">
    <source>
        <dbReference type="ARBA" id="ARBA00022840"/>
    </source>
</evidence>
<dbReference type="EMBL" id="JAAKZY010000001">
    <property type="protein sequence ID" value="NGO06131.1"/>
    <property type="molecule type" value="Genomic_DNA"/>
</dbReference>
<proteinExistence type="predicted"/>
<keyword evidence="6" id="KW-1185">Reference proteome</keyword>
<feature type="domain" description="HTH luxR-type" evidence="4">
    <location>
        <begin position="858"/>
        <end position="921"/>
    </location>
</feature>
<dbReference type="SUPFAM" id="SSF46894">
    <property type="entry name" value="C-terminal effector domain of the bipartite response regulators"/>
    <property type="match status" value="1"/>
</dbReference>